<dbReference type="Gene3D" id="3.60.21.10">
    <property type="match status" value="1"/>
</dbReference>
<organism evidence="2 3">
    <name type="scientific">Tolypocladium paradoxum</name>
    <dbReference type="NCBI Taxonomy" id="94208"/>
    <lineage>
        <taxon>Eukaryota</taxon>
        <taxon>Fungi</taxon>
        <taxon>Dikarya</taxon>
        <taxon>Ascomycota</taxon>
        <taxon>Pezizomycotina</taxon>
        <taxon>Sordariomycetes</taxon>
        <taxon>Hypocreomycetidae</taxon>
        <taxon>Hypocreales</taxon>
        <taxon>Ophiocordycipitaceae</taxon>
        <taxon>Tolypocladium</taxon>
    </lineage>
</organism>
<dbReference type="SUPFAM" id="SSF56300">
    <property type="entry name" value="Metallo-dependent phosphatases"/>
    <property type="match status" value="1"/>
</dbReference>
<dbReference type="Pfam" id="PF00149">
    <property type="entry name" value="Metallophos"/>
    <property type="match status" value="1"/>
</dbReference>
<evidence type="ECO:0000313" key="3">
    <source>
        <dbReference type="Proteomes" id="UP000237481"/>
    </source>
</evidence>
<dbReference type="EMBL" id="PKSG01000211">
    <property type="protein sequence ID" value="POR37722.1"/>
    <property type="molecule type" value="Genomic_DNA"/>
</dbReference>
<dbReference type="Proteomes" id="UP000237481">
    <property type="component" value="Unassembled WGS sequence"/>
</dbReference>
<proteinExistence type="predicted"/>
<comment type="caution">
    <text evidence="2">The sequence shown here is derived from an EMBL/GenBank/DDBJ whole genome shotgun (WGS) entry which is preliminary data.</text>
</comment>
<dbReference type="PANTHER" id="PTHR37844">
    <property type="entry name" value="SER/THR PROTEIN PHOSPHATASE SUPERFAMILY (AFU_ORTHOLOGUE AFUA_1G14840)"/>
    <property type="match status" value="1"/>
</dbReference>
<gene>
    <name evidence="2" type="ORF">TPAR_09033</name>
</gene>
<evidence type="ECO:0000313" key="2">
    <source>
        <dbReference type="EMBL" id="POR37722.1"/>
    </source>
</evidence>
<dbReference type="InterPro" id="IPR004843">
    <property type="entry name" value="Calcineurin-like_PHP"/>
</dbReference>
<accession>A0A2S4L5J5</accession>
<dbReference type="PANTHER" id="PTHR37844:SF2">
    <property type="entry name" value="SER_THR PROTEIN PHOSPHATASE SUPERFAMILY (AFU_ORTHOLOGUE AFUA_1G14840)"/>
    <property type="match status" value="1"/>
</dbReference>
<reference evidence="2 3" key="1">
    <citation type="submission" date="2018-01" db="EMBL/GenBank/DDBJ databases">
        <title>Harnessing the power of phylogenomics to disentangle the directionality and signatures of interkingdom host jumping in the parasitic fungal genus Tolypocladium.</title>
        <authorList>
            <person name="Quandt C.A."/>
            <person name="Patterson W."/>
            <person name="Spatafora J.W."/>
        </authorList>
    </citation>
    <scope>NUCLEOTIDE SEQUENCE [LARGE SCALE GENOMIC DNA]</scope>
    <source>
        <strain evidence="2 3">NRBC 100945</strain>
    </source>
</reference>
<dbReference type="AlphaFoldDB" id="A0A2S4L5J5"/>
<sequence>MAPHVRSSSGADSQPRTTPVQLQIMSDLHLETPRLLPMYADFRIEANSPYLALLGDIGHASDARLLHFLELQLQQFAVVFYVLGNHEPYQSGSDAEPRTHEDAVRTMEVFAAAVEERRRREAEESGSPEAGQFVFLNRRRFDISDSVTVLGCTLFSNIAEAQMGTAALFVSDFSNIADWTVDKHNAAHREDLGWLNSQVEAISLTEPHRQIVVLTHYSPTAHPEANSPEHLEDSRNVQSAFVTDLAREPCWTNPVVKAWAFGHTHHNCDFIEQQTGKRVVANQRGYGRGEAFDFDAAKVVAIDEPRTPTI</sequence>
<dbReference type="OrthoDB" id="550558at2759"/>
<evidence type="ECO:0000259" key="1">
    <source>
        <dbReference type="Pfam" id="PF00149"/>
    </source>
</evidence>
<feature type="domain" description="Calcineurin-like phosphoesterase" evidence="1">
    <location>
        <begin position="24"/>
        <end position="266"/>
    </location>
</feature>
<dbReference type="InterPro" id="IPR029052">
    <property type="entry name" value="Metallo-depent_PP-like"/>
</dbReference>
<name>A0A2S4L5J5_9HYPO</name>
<protein>
    <submittedName>
        <fullName evidence="2">Ser/Thr protein phosphatase</fullName>
    </submittedName>
</protein>
<dbReference type="GO" id="GO:0016787">
    <property type="term" value="F:hydrolase activity"/>
    <property type="evidence" value="ECO:0007669"/>
    <property type="project" value="InterPro"/>
</dbReference>
<keyword evidence="3" id="KW-1185">Reference proteome</keyword>